<evidence type="ECO:0000256" key="1">
    <source>
        <dbReference type="SAM" id="Phobius"/>
    </source>
</evidence>
<dbReference type="Pfam" id="PF04021">
    <property type="entry name" value="Class_IIIsignal"/>
    <property type="match status" value="1"/>
</dbReference>
<keyword evidence="1" id="KW-1133">Transmembrane helix</keyword>
<dbReference type="InterPro" id="IPR007166">
    <property type="entry name" value="Class3_signal_pept_motif"/>
</dbReference>
<sequence>MDGKGQISVELILILAFILLVVLVVAYYVSDQSEQNSIATATRLGATNATTTAVITTPGMLPVQVESIQMSGTQNITVLINLNYKNDPIQNTTLTGVYNSLTAQGYSPQKKSVSNIIQNLTLNTTRHNYNIKLA</sequence>
<name>K2QAP7_METFP</name>
<keyword evidence="3" id="KW-1185">Reference proteome</keyword>
<dbReference type="EMBL" id="AMPO01000010">
    <property type="protein sequence ID" value="EKF85031.1"/>
    <property type="molecule type" value="Genomic_DNA"/>
</dbReference>
<keyword evidence="1" id="KW-0472">Membrane</keyword>
<organism evidence="2 3">
    <name type="scientific">Methanobacterium formicicum (strain DSM 3637 / PP1)</name>
    <dbReference type="NCBI Taxonomy" id="1204725"/>
    <lineage>
        <taxon>Archaea</taxon>
        <taxon>Methanobacteriati</taxon>
        <taxon>Methanobacteriota</taxon>
        <taxon>Methanomada group</taxon>
        <taxon>Methanobacteria</taxon>
        <taxon>Methanobacteriales</taxon>
        <taxon>Methanobacteriaceae</taxon>
        <taxon>Methanobacterium</taxon>
    </lineage>
</organism>
<feature type="transmembrane region" description="Helical" evidence="1">
    <location>
        <begin position="7"/>
        <end position="29"/>
    </location>
</feature>
<accession>K2QAP7</accession>
<dbReference type="AlphaFoldDB" id="K2QAP7"/>
<comment type="caution">
    <text evidence="2">The sequence shown here is derived from an EMBL/GenBank/DDBJ whole genome shotgun (WGS) entry which is preliminary data.</text>
</comment>
<protein>
    <recommendedName>
        <fullName evidence="4">Class III signal peptide-containing protein</fullName>
    </recommendedName>
</protein>
<evidence type="ECO:0008006" key="4">
    <source>
        <dbReference type="Google" id="ProtNLM"/>
    </source>
</evidence>
<dbReference type="OrthoDB" id="71473at2157"/>
<dbReference type="RefSeq" id="WP_004031548.1">
    <property type="nucleotide sequence ID" value="NZ_AMPO01000010.1"/>
</dbReference>
<evidence type="ECO:0000313" key="3">
    <source>
        <dbReference type="Proteomes" id="UP000007360"/>
    </source>
</evidence>
<dbReference type="Proteomes" id="UP000007360">
    <property type="component" value="Unassembled WGS sequence"/>
</dbReference>
<reference evidence="2 3" key="1">
    <citation type="journal article" date="2012" name="J. Bacteriol.">
        <title>Draft genome sequence of Methanobacterium formicicum DSM 3637, an archaebacterium isolated from the methane producer amoeba Pelomyxa palustris.</title>
        <authorList>
            <person name="Gutierrez G."/>
        </authorList>
    </citation>
    <scope>NUCLEOTIDE SEQUENCE [LARGE SCALE GENOMIC DNA]</scope>
    <source>
        <strain evidence="3">DSM 3637 / PP1</strain>
    </source>
</reference>
<evidence type="ECO:0000313" key="2">
    <source>
        <dbReference type="EMBL" id="EKF85031.1"/>
    </source>
</evidence>
<keyword evidence="1" id="KW-0812">Transmembrane</keyword>
<proteinExistence type="predicted"/>
<gene>
    <name evidence="2" type="ORF">A994_10449</name>
</gene>